<proteinExistence type="predicted"/>
<feature type="region of interest" description="Disordered" evidence="1">
    <location>
        <begin position="155"/>
        <end position="183"/>
    </location>
</feature>
<protein>
    <recommendedName>
        <fullName evidence="2">Clr5 domain-containing protein</fullName>
    </recommendedName>
</protein>
<dbReference type="KEGG" id="nhe:NECHADRAFT_75654"/>
<keyword evidence="4" id="KW-1185">Reference proteome</keyword>
<dbReference type="AlphaFoldDB" id="C7YJE9"/>
<dbReference type="PANTHER" id="PTHR38788">
    <property type="entry name" value="CLR5 DOMAIN-CONTAINING PROTEIN"/>
    <property type="match status" value="1"/>
</dbReference>
<dbReference type="Proteomes" id="UP000005206">
    <property type="component" value="Chromosome 1"/>
</dbReference>
<gene>
    <name evidence="3" type="ORF">NECHADRAFT_75654</name>
</gene>
<accession>C7YJE9</accession>
<dbReference type="RefSeq" id="XP_003054677.1">
    <property type="nucleotide sequence ID" value="XM_003054631.1"/>
</dbReference>
<feature type="region of interest" description="Disordered" evidence="1">
    <location>
        <begin position="122"/>
        <end position="143"/>
    </location>
</feature>
<dbReference type="InParanoid" id="C7YJE9"/>
<dbReference type="EMBL" id="GG698896">
    <property type="protein sequence ID" value="EEU48964.1"/>
    <property type="molecule type" value="Genomic_DNA"/>
</dbReference>
<evidence type="ECO:0000259" key="2">
    <source>
        <dbReference type="Pfam" id="PF14420"/>
    </source>
</evidence>
<feature type="compositionally biased region" description="Polar residues" evidence="1">
    <location>
        <begin position="127"/>
        <end position="143"/>
    </location>
</feature>
<dbReference type="PANTHER" id="PTHR38788:SF3">
    <property type="entry name" value="CLR5 DOMAIN-CONTAINING PROTEIN"/>
    <property type="match status" value="1"/>
</dbReference>
<dbReference type="STRING" id="660122.C7YJE9"/>
<dbReference type="VEuPathDB" id="FungiDB:NECHADRAFT_75654"/>
<feature type="region of interest" description="Disordered" evidence="1">
    <location>
        <begin position="1"/>
        <end position="58"/>
    </location>
</feature>
<dbReference type="InterPro" id="IPR025676">
    <property type="entry name" value="Clr5_dom"/>
</dbReference>
<sequence>MSDRSPLPTPEAPTGTPLRIPIHPRPPETNTQPLINSAAPEMPPHKLNHSKRGKVSSAKWEEHKDTLYNLYIVEGLTLEKTMTSMEKQHDFQASKAMYRHRFKSWGMFKKSRKANVHKDVARHPEETQNSDSEVSSSANTVSGTRVQRYLTKHGVSIPEKTTSTVPASDANDAGSPMATGTPAKAPAEKASCALFLPAGFKSPLDYQHFLPGGRIIVIDGILTLQAEVIRLISDGQLNDAIVRLRNALITLLDVFTPTHPNIVGTAWHLVDVYALNQDIQGADKVIDWISSGYSKELGLLHPRTLYHYQRVVGKLEASRRSNDARSLGFRLFTAIRDNAPPTKIISVLQPVVSDDELAGITESPEFQRIFSKPSDVGQMDQQLRLATLWSLARLPGMQLVAQKLISDFGSLPLDLRGREVEARCIYIWGLVDEKALETARSECLIARNILTHLVLHASPQRITELIPLAEELQYMHRIAEDTSGAKAMGEWIMDLVRYRIFKPFWGIYSQDTNAKLIDHFTCIGLRCQNGFKQRGALLWFTFAYKTSINVLGNDHPTSLRLEKAIKDRYFDDGKEVFNGFKLPR</sequence>
<evidence type="ECO:0000313" key="4">
    <source>
        <dbReference type="Proteomes" id="UP000005206"/>
    </source>
</evidence>
<dbReference type="GeneID" id="9663833"/>
<name>C7YJE9_FUSV7</name>
<organism evidence="3 4">
    <name type="scientific">Fusarium vanettenii (strain ATCC MYA-4622 / CBS 123669 / FGSC 9596 / NRRL 45880 / 77-13-4)</name>
    <name type="common">Fusarium solani subsp. pisi</name>
    <dbReference type="NCBI Taxonomy" id="660122"/>
    <lineage>
        <taxon>Eukaryota</taxon>
        <taxon>Fungi</taxon>
        <taxon>Dikarya</taxon>
        <taxon>Ascomycota</taxon>
        <taxon>Pezizomycotina</taxon>
        <taxon>Sordariomycetes</taxon>
        <taxon>Hypocreomycetidae</taxon>
        <taxon>Hypocreales</taxon>
        <taxon>Nectriaceae</taxon>
        <taxon>Fusarium</taxon>
        <taxon>Fusarium solani species complex</taxon>
        <taxon>Fusarium vanettenii</taxon>
    </lineage>
</organism>
<dbReference type="OrthoDB" id="5308957at2759"/>
<dbReference type="OMA" id="GPSHENT"/>
<dbReference type="Pfam" id="PF14420">
    <property type="entry name" value="Clr5"/>
    <property type="match status" value="1"/>
</dbReference>
<dbReference type="eggNOG" id="ENOG502SW8P">
    <property type="taxonomic scope" value="Eukaryota"/>
</dbReference>
<evidence type="ECO:0000313" key="3">
    <source>
        <dbReference type="EMBL" id="EEU48964.1"/>
    </source>
</evidence>
<feature type="domain" description="Clr5" evidence="2">
    <location>
        <begin position="57"/>
        <end position="109"/>
    </location>
</feature>
<evidence type="ECO:0000256" key="1">
    <source>
        <dbReference type="SAM" id="MobiDB-lite"/>
    </source>
</evidence>
<reference evidence="3 4" key="1">
    <citation type="journal article" date="2009" name="PLoS Genet.">
        <title>The genome of Nectria haematococca: contribution of supernumerary chromosomes to gene expansion.</title>
        <authorList>
            <person name="Coleman J.J."/>
            <person name="Rounsley S.D."/>
            <person name="Rodriguez-Carres M."/>
            <person name="Kuo A."/>
            <person name="Wasmann C.C."/>
            <person name="Grimwood J."/>
            <person name="Schmutz J."/>
            <person name="Taga M."/>
            <person name="White G.J."/>
            <person name="Zhou S."/>
            <person name="Schwartz D.C."/>
            <person name="Freitag M."/>
            <person name="Ma L.J."/>
            <person name="Danchin E.G."/>
            <person name="Henrissat B."/>
            <person name="Coutinho P.M."/>
            <person name="Nelson D.R."/>
            <person name="Straney D."/>
            <person name="Napoli C.A."/>
            <person name="Barker B.M."/>
            <person name="Gribskov M."/>
            <person name="Rep M."/>
            <person name="Kroken S."/>
            <person name="Molnar I."/>
            <person name="Rensing C."/>
            <person name="Kennell J.C."/>
            <person name="Zamora J."/>
            <person name="Farman M.L."/>
            <person name="Selker E.U."/>
            <person name="Salamov A."/>
            <person name="Shapiro H."/>
            <person name="Pangilinan J."/>
            <person name="Lindquist E."/>
            <person name="Lamers C."/>
            <person name="Grigoriev I.V."/>
            <person name="Geiser D.M."/>
            <person name="Covert S.F."/>
            <person name="Temporini E."/>
            <person name="Vanetten H.D."/>
        </authorList>
    </citation>
    <scope>NUCLEOTIDE SEQUENCE [LARGE SCALE GENOMIC DNA]</scope>
    <source>
        <strain evidence="4">ATCC MYA-4622 / CBS 123669 / FGSC 9596 / NRRL 45880 / 77-13-4</strain>
    </source>
</reference>
<dbReference type="HOGENOM" id="CLU_466985_0_0_1"/>